<reference evidence="2" key="1">
    <citation type="journal article" date="2020" name="Stud. Mycol.">
        <title>101 Dothideomycetes genomes: a test case for predicting lifestyles and emergence of pathogens.</title>
        <authorList>
            <person name="Haridas S."/>
            <person name="Albert R."/>
            <person name="Binder M."/>
            <person name="Bloem J."/>
            <person name="Labutti K."/>
            <person name="Salamov A."/>
            <person name="Andreopoulos B."/>
            <person name="Baker S."/>
            <person name="Barry K."/>
            <person name="Bills G."/>
            <person name="Bluhm B."/>
            <person name="Cannon C."/>
            <person name="Castanera R."/>
            <person name="Culley D."/>
            <person name="Daum C."/>
            <person name="Ezra D."/>
            <person name="Gonzalez J."/>
            <person name="Henrissat B."/>
            <person name="Kuo A."/>
            <person name="Liang C."/>
            <person name="Lipzen A."/>
            <person name="Lutzoni F."/>
            <person name="Magnuson J."/>
            <person name="Mondo S."/>
            <person name="Nolan M."/>
            <person name="Ohm R."/>
            <person name="Pangilinan J."/>
            <person name="Park H.-J."/>
            <person name="Ramirez L."/>
            <person name="Alfaro M."/>
            <person name="Sun H."/>
            <person name="Tritt A."/>
            <person name="Yoshinaga Y."/>
            <person name="Zwiers L.-H."/>
            <person name="Turgeon B."/>
            <person name="Goodwin S."/>
            <person name="Spatafora J."/>
            <person name="Crous P."/>
            <person name="Grigoriev I."/>
        </authorList>
    </citation>
    <scope>NUCLEOTIDE SEQUENCE</scope>
    <source>
        <strain evidence="2">CBS 279.74</strain>
    </source>
</reference>
<dbReference type="EMBL" id="MU005765">
    <property type="protein sequence ID" value="KAF2713425.1"/>
    <property type="molecule type" value="Genomic_DNA"/>
</dbReference>
<dbReference type="AlphaFoldDB" id="A0A6G1KLK2"/>
<feature type="region of interest" description="Disordered" evidence="1">
    <location>
        <begin position="40"/>
        <end position="91"/>
    </location>
</feature>
<feature type="compositionally biased region" description="Basic and acidic residues" evidence="1">
    <location>
        <begin position="55"/>
        <end position="91"/>
    </location>
</feature>
<accession>A0A6G1KLK2</accession>
<evidence type="ECO:0000256" key="1">
    <source>
        <dbReference type="SAM" id="MobiDB-lite"/>
    </source>
</evidence>
<gene>
    <name evidence="2" type="ORF">K504DRAFT_450124</name>
</gene>
<feature type="compositionally biased region" description="Basic and acidic residues" evidence="1">
    <location>
        <begin position="152"/>
        <end position="165"/>
    </location>
</feature>
<name>A0A6G1KLK2_9PLEO</name>
<proteinExistence type="predicted"/>
<evidence type="ECO:0000313" key="3">
    <source>
        <dbReference type="Proteomes" id="UP000799428"/>
    </source>
</evidence>
<protein>
    <submittedName>
        <fullName evidence="2">Uncharacterized protein</fullName>
    </submittedName>
</protein>
<organism evidence="2 3">
    <name type="scientific">Pleomassaria siparia CBS 279.74</name>
    <dbReference type="NCBI Taxonomy" id="1314801"/>
    <lineage>
        <taxon>Eukaryota</taxon>
        <taxon>Fungi</taxon>
        <taxon>Dikarya</taxon>
        <taxon>Ascomycota</taxon>
        <taxon>Pezizomycotina</taxon>
        <taxon>Dothideomycetes</taxon>
        <taxon>Pleosporomycetidae</taxon>
        <taxon>Pleosporales</taxon>
        <taxon>Pleomassariaceae</taxon>
        <taxon>Pleomassaria</taxon>
    </lineage>
</organism>
<evidence type="ECO:0000313" key="2">
    <source>
        <dbReference type="EMBL" id="KAF2713425.1"/>
    </source>
</evidence>
<dbReference type="Proteomes" id="UP000799428">
    <property type="component" value="Unassembled WGS sequence"/>
</dbReference>
<keyword evidence="3" id="KW-1185">Reference proteome</keyword>
<sequence length="196" mass="21642">MSPMSPMSAPMSAPLQRYNGNIHGFVHSCVLFTSITPSSSLQSDTFPADLSPMTHKTENTDKTNETDETDKTENRQDGQDGQDIRQDRQDRQDVYYLCQSHGRHRRKCPESVSPAYTAVPVTLGHASQPMTNFPPPPASTTLSTNSAPDVAETARDGQRHPKTAREQAPPSLRHFIYPYCTRTAIAIMALRVAPSS</sequence>
<feature type="region of interest" description="Disordered" evidence="1">
    <location>
        <begin position="134"/>
        <end position="169"/>
    </location>
</feature>